<feature type="transmembrane region" description="Helical" evidence="10">
    <location>
        <begin position="6"/>
        <end position="29"/>
    </location>
</feature>
<comment type="caution">
    <text evidence="11">The sequence shown here is derived from an EMBL/GenBank/DDBJ whole genome shotgun (WGS) entry which is preliminary data.</text>
</comment>
<evidence type="ECO:0000256" key="8">
    <source>
        <dbReference type="ARBA" id="ARBA00022989"/>
    </source>
</evidence>
<evidence type="ECO:0000313" key="12">
    <source>
        <dbReference type="Proteomes" id="UP001597079"/>
    </source>
</evidence>
<sequence length="144" mass="15877">MKKPFLVMLTLFVIIVVVVGGGVGTYLYLKHNPAQAKPAQALTPAEAEALQFTLPQMTTNLKAQGLIQFTLTLQADDKSTAHELAQMQNQIQDSVNLIMRTFSSNQLRTVSGYDQLKAALLKKVNQMLSTGHVTKVYLSQMLVQ</sequence>
<organism evidence="11 12">
    <name type="scientific">Alicyclobacillus fodiniaquatilis</name>
    <dbReference type="NCBI Taxonomy" id="1661150"/>
    <lineage>
        <taxon>Bacteria</taxon>
        <taxon>Bacillati</taxon>
        <taxon>Bacillota</taxon>
        <taxon>Bacilli</taxon>
        <taxon>Bacillales</taxon>
        <taxon>Alicyclobacillaceae</taxon>
        <taxon>Alicyclobacillus</taxon>
    </lineage>
</organism>
<evidence type="ECO:0000256" key="7">
    <source>
        <dbReference type="ARBA" id="ARBA00022779"/>
    </source>
</evidence>
<gene>
    <name evidence="11" type="primary">fliL</name>
    <name evidence="11" type="ORF">ACFSB2_08275</name>
</gene>
<accession>A0ABW4JHR3</accession>
<keyword evidence="11" id="KW-0966">Cell projection</keyword>
<keyword evidence="12" id="KW-1185">Reference proteome</keyword>
<dbReference type="InterPro" id="IPR005503">
    <property type="entry name" value="FliL"/>
</dbReference>
<dbReference type="RefSeq" id="WP_377942550.1">
    <property type="nucleotide sequence ID" value="NZ_JBHUCX010000020.1"/>
</dbReference>
<evidence type="ECO:0000256" key="9">
    <source>
        <dbReference type="ARBA" id="ARBA00023136"/>
    </source>
</evidence>
<comment type="function">
    <text evidence="1 10">Controls the rotational direction of flagella during chemotaxis.</text>
</comment>
<protein>
    <recommendedName>
        <fullName evidence="10">Flagellar protein FliL</fullName>
    </recommendedName>
</protein>
<keyword evidence="8 10" id="KW-1133">Transmembrane helix</keyword>
<dbReference type="Pfam" id="PF03748">
    <property type="entry name" value="FliL"/>
    <property type="match status" value="1"/>
</dbReference>
<dbReference type="EMBL" id="JBHUCX010000020">
    <property type="protein sequence ID" value="MFD1674695.1"/>
    <property type="molecule type" value="Genomic_DNA"/>
</dbReference>
<proteinExistence type="inferred from homology"/>
<evidence type="ECO:0000256" key="6">
    <source>
        <dbReference type="ARBA" id="ARBA00022692"/>
    </source>
</evidence>
<comment type="subcellular location">
    <subcellularLocation>
        <location evidence="2">Cell membrane</location>
        <topology evidence="2">Single-pass membrane protein</topology>
    </subcellularLocation>
</comment>
<evidence type="ECO:0000256" key="5">
    <source>
        <dbReference type="ARBA" id="ARBA00022500"/>
    </source>
</evidence>
<keyword evidence="11" id="KW-0282">Flagellum</keyword>
<keyword evidence="5 10" id="KW-0145">Chemotaxis</keyword>
<evidence type="ECO:0000313" key="11">
    <source>
        <dbReference type="EMBL" id="MFD1674695.1"/>
    </source>
</evidence>
<evidence type="ECO:0000256" key="4">
    <source>
        <dbReference type="ARBA" id="ARBA00022475"/>
    </source>
</evidence>
<dbReference type="Proteomes" id="UP001597079">
    <property type="component" value="Unassembled WGS sequence"/>
</dbReference>
<evidence type="ECO:0000256" key="10">
    <source>
        <dbReference type="RuleBase" id="RU364125"/>
    </source>
</evidence>
<comment type="similarity">
    <text evidence="3 10">Belongs to the FliL family.</text>
</comment>
<keyword evidence="6 10" id="KW-0812">Transmembrane</keyword>
<keyword evidence="9 10" id="KW-0472">Membrane</keyword>
<name>A0ABW4JHR3_9BACL</name>
<dbReference type="PANTHER" id="PTHR35091:SF2">
    <property type="entry name" value="FLAGELLAR PROTEIN FLIL"/>
    <property type="match status" value="1"/>
</dbReference>
<dbReference type="PANTHER" id="PTHR35091">
    <property type="entry name" value="FLAGELLAR PROTEIN FLIL"/>
    <property type="match status" value="1"/>
</dbReference>
<evidence type="ECO:0000256" key="3">
    <source>
        <dbReference type="ARBA" id="ARBA00008281"/>
    </source>
</evidence>
<keyword evidence="11" id="KW-0969">Cilium</keyword>
<keyword evidence="7 10" id="KW-0283">Flagellar rotation</keyword>
<reference evidence="12" key="1">
    <citation type="journal article" date="2019" name="Int. J. Syst. Evol. Microbiol.">
        <title>The Global Catalogue of Microorganisms (GCM) 10K type strain sequencing project: providing services to taxonomists for standard genome sequencing and annotation.</title>
        <authorList>
            <consortium name="The Broad Institute Genomics Platform"/>
            <consortium name="The Broad Institute Genome Sequencing Center for Infectious Disease"/>
            <person name="Wu L."/>
            <person name="Ma J."/>
        </authorList>
    </citation>
    <scope>NUCLEOTIDE SEQUENCE [LARGE SCALE GENOMIC DNA]</scope>
    <source>
        <strain evidence="12">CGMCC 1.12286</strain>
    </source>
</reference>
<evidence type="ECO:0000256" key="2">
    <source>
        <dbReference type="ARBA" id="ARBA00004162"/>
    </source>
</evidence>
<keyword evidence="4 10" id="KW-1003">Cell membrane</keyword>
<evidence type="ECO:0000256" key="1">
    <source>
        <dbReference type="ARBA" id="ARBA00002254"/>
    </source>
</evidence>